<feature type="compositionally biased region" description="Basic and acidic residues" evidence="1">
    <location>
        <begin position="17"/>
        <end position="35"/>
    </location>
</feature>
<accession>A0ABR2YE82</accession>
<proteinExistence type="predicted"/>
<evidence type="ECO:0000256" key="1">
    <source>
        <dbReference type="SAM" id="MobiDB-lite"/>
    </source>
</evidence>
<gene>
    <name evidence="2" type="ORF">WJX75_006186</name>
</gene>
<comment type="caution">
    <text evidence="2">The sequence shown here is derived from an EMBL/GenBank/DDBJ whole genome shotgun (WGS) entry which is preliminary data.</text>
</comment>
<dbReference type="EMBL" id="JALJOT010000014">
    <property type="protein sequence ID" value="KAK9903460.1"/>
    <property type="molecule type" value="Genomic_DNA"/>
</dbReference>
<reference evidence="2 3" key="1">
    <citation type="journal article" date="2024" name="Nat. Commun.">
        <title>Phylogenomics reveals the evolutionary origins of lichenization in chlorophyte algae.</title>
        <authorList>
            <person name="Puginier C."/>
            <person name="Libourel C."/>
            <person name="Otte J."/>
            <person name="Skaloud P."/>
            <person name="Haon M."/>
            <person name="Grisel S."/>
            <person name="Petersen M."/>
            <person name="Berrin J.G."/>
            <person name="Delaux P.M."/>
            <person name="Dal Grande F."/>
            <person name="Keller J."/>
        </authorList>
    </citation>
    <scope>NUCLEOTIDE SEQUENCE [LARGE SCALE GENOMIC DNA]</scope>
    <source>
        <strain evidence="2 3">SAG 216-7</strain>
    </source>
</reference>
<sequence length="370" mass="40913">MTEVLAEYLQSTMASAEPEKDPEVDPAPHTDKDHGLHKCTYSRFRRLVEVGASQGIGVQDFGQTNNCLMKALAGTVKALLLVGGLCVALKYDTMTALVQVLPDDLKSVYSTAEAQKTVLQRAKNIKRPLHMLAAVPLVMVAVHDDDYTGMKRTADVALRAIELNCADWHDTLQTYGISTKDVEVVLHVTLANMYCGGGEPPGMNYDTCYKAMAASVDELWRLDPGNAWGALFTTMVPNNKQHRMKVLKSALAQAEQCGDEGAAAMALWEIAYSVLLGWEGRTFEVAHYLDLVKRAEEAHQLAASWGYTQVYNLKRTKHIWRCRGVAAGIRADIRAEPRVADNLHVEYTSEEDLDLETKHIIGWLVRLVGA</sequence>
<evidence type="ECO:0000313" key="2">
    <source>
        <dbReference type="EMBL" id="KAK9903460.1"/>
    </source>
</evidence>
<protein>
    <submittedName>
        <fullName evidence="2">Uncharacterized protein</fullName>
    </submittedName>
</protein>
<evidence type="ECO:0000313" key="3">
    <source>
        <dbReference type="Proteomes" id="UP001491310"/>
    </source>
</evidence>
<dbReference type="Proteomes" id="UP001491310">
    <property type="component" value="Unassembled WGS sequence"/>
</dbReference>
<name>A0ABR2YE82_9CHLO</name>
<keyword evidence="3" id="KW-1185">Reference proteome</keyword>
<feature type="region of interest" description="Disordered" evidence="1">
    <location>
        <begin position="12"/>
        <end position="35"/>
    </location>
</feature>
<organism evidence="2 3">
    <name type="scientific">Coccomyxa subellipsoidea</name>
    <dbReference type="NCBI Taxonomy" id="248742"/>
    <lineage>
        <taxon>Eukaryota</taxon>
        <taxon>Viridiplantae</taxon>
        <taxon>Chlorophyta</taxon>
        <taxon>core chlorophytes</taxon>
        <taxon>Trebouxiophyceae</taxon>
        <taxon>Trebouxiophyceae incertae sedis</taxon>
        <taxon>Coccomyxaceae</taxon>
        <taxon>Coccomyxa</taxon>
    </lineage>
</organism>